<dbReference type="Proteomes" id="UP001499930">
    <property type="component" value="Unassembled WGS sequence"/>
</dbReference>
<comment type="caution">
    <text evidence="2">The sequence shown here is derived from an EMBL/GenBank/DDBJ whole genome shotgun (WGS) entry which is preliminary data.</text>
</comment>
<sequence>MADVLAGQGGQNPADPEAGLRAGEPLDLRRTVRQIRCGSPVIDGPYPLQDDLPRPGDQDVM</sequence>
<protein>
    <submittedName>
        <fullName evidence="2">Uncharacterized protein</fullName>
    </submittedName>
</protein>
<gene>
    <name evidence="2" type="ORF">GCM10017559_50800</name>
</gene>
<organism evidence="2 3">
    <name type="scientific">Streptosporangium longisporum</name>
    <dbReference type="NCBI Taxonomy" id="46187"/>
    <lineage>
        <taxon>Bacteria</taxon>
        <taxon>Bacillati</taxon>
        <taxon>Actinomycetota</taxon>
        <taxon>Actinomycetes</taxon>
        <taxon>Streptosporangiales</taxon>
        <taxon>Streptosporangiaceae</taxon>
        <taxon>Streptosporangium</taxon>
    </lineage>
</organism>
<name>A0ABP6KTB1_9ACTN</name>
<evidence type="ECO:0000313" key="3">
    <source>
        <dbReference type="Proteomes" id="UP001499930"/>
    </source>
</evidence>
<reference evidence="3" key="1">
    <citation type="journal article" date="2019" name="Int. J. Syst. Evol. Microbiol.">
        <title>The Global Catalogue of Microorganisms (GCM) 10K type strain sequencing project: providing services to taxonomists for standard genome sequencing and annotation.</title>
        <authorList>
            <consortium name="The Broad Institute Genomics Platform"/>
            <consortium name="The Broad Institute Genome Sequencing Center for Infectious Disease"/>
            <person name="Wu L."/>
            <person name="Ma J."/>
        </authorList>
    </citation>
    <scope>NUCLEOTIDE SEQUENCE [LARGE SCALE GENOMIC DNA]</scope>
    <source>
        <strain evidence="3">JCM 3106</strain>
    </source>
</reference>
<evidence type="ECO:0000256" key="1">
    <source>
        <dbReference type="SAM" id="MobiDB-lite"/>
    </source>
</evidence>
<feature type="compositionally biased region" description="Basic and acidic residues" evidence="1">
    <location>
        <begin position="51"/>
        <end position="61"/>
    </location>
</feature>
<dbReference type="EMBL" id="BAAAWD010000014">
    <property type="protein sequence ID" value="GAA3020264.1"/>
    <property type="molecule type" value="Genomic_DNA"/>
</dbReference>
<evidence type="ECO:0000313" key="2">
    <source>
        <dbReference type="EMBL" id="GAA3020264.1"/>
    </source>
</evidence>
<feature type="region of interest" description="Disordered" evidence="1">
    <location>
        <begin position="1"/>
        <end position="26"/>
    </location>
</feature>
<keyword evidence="3" id="KW-1185">Reference proteome</keyword>
<accession>A0ABP6KTB1</accession>
<proteinExistence type="predicted"/>
<feature type="region of interest" description="Disordered" evidence="1">
    <location>
        <begin position="38"/>
        <end position="61"/>
    </location>
</feature>